<dbReference type="EMBL" id="ML975997">
    <property type="protein sequence ID" value="KAF1947779.1"/>
    <property type="molecule type" value="Genomic_DNA"/>
</dbReference>
<dbReference type="CDD" id="cd09917">
    <property type="entry name" value="F-box_SF"/>
    <property type="match status" value="1"/>
</dbReference>
<evidence type="ECO:0000313" key="3">
    <source>
        <dbReference type="Proteomes" id="UP000800038"/>
    </source>
</evidence>
<dbReference type="Pfam" id="PF12937">
    <property type="entry name" value="F-box-like"/>
    <property type="match status" value="1"/>
</dbReference>
<sequence length="524" mass="59294">MNLQLATNSLIYPGSTARFPEMDANGLVDAFKGLQTNDSRREALAALVNELTPYEWRALHAITSARSFQYDIIGQLPVELVAHIFIHLDTTAPYRLQIVSRRWNHVLRSLHVLKRSLNQWYDGTVDLHDADYTLCQQKAQRVHAFRTGNPNNMYKITPDDADIRDMCLTGDTLSWVPSGNQRLAFVLDLTTWRLCTLSGEAREKIWGLFASDRIVALTTSTNVCYVFDLHGEGRKNFRVPSSEYFKNVTCRFSTVACLASFEEHTSVYIWEYDTQRGRSFQIDHHPGSLFSASDPSRVHTITPLLQPETETMIIFADAKRSKDRPEHRWHIAYSRFTYGGECIGNFQTSLPGIGGIMGWSYVNCFDPIDNKGRFAIRLKSLSREADNNQITSFLLRFDEKLNHLAIMEEPSLLGGPSGSGAVGSIAWWEDTCYGHMYHGGDGERPMLAHMGNSGARCYTPLITESKDAPLVPDIEDVNRSVIMNEKHVIRLAIDRFYVLCFAESDQRPKESGSFFDVGALEVLQ</sequence>
<evidence type="ECO:0000259" key="1">
    <source>
        <dbReference type="PROSITE" id="PS50181"/>
    </source>
</evidence>
<feature type="domain" description="F-box" evidence="1">
    <location>
        <begin position="70"/>
        <end position="117"/>
    </location>
</feature>
<dbReference type="SUPFAM" id="SSF81383">
    <property type="entry name" value="F-box domain"/>
    <property type="match status" value="1"/>
</dbReference>
<gene>
    <name evidence="2" type="ORF">EJ02DRAFT_472136</name>
</gene>
<dbReference type="InterPro" id="IPR036047">
    <property type="entry name" value="F-box-like_dom_sf"/>
</dbReference>
<dbReference type="InterPro" id="IPR001810">
    <property type="entry name" value="F-box_dom"/>
</dbReference>
<keyword evidence="3" id="KW-1185">Reference proteome</keyword>
<evidence type="ECO:0000313" key="2">
    <source>
        <dbReference type="EMBL" id="KAF1947779.1"/>
    </source>
</evidence>
<dbReference type="OrthoDB" id="5295250at2759"/>
<dbReference type="Proteomes" id="UP000800038">
    <property type="component" value="Unassembled WGS sequence"/>
</dbReference>
<dbReference type="AlphaFoldDB" id="A0A6A5T7U7"/>
<organism evidence="2 3">
    <name type="scientific">Clathrospora elynae</name>
    <dbReference type="NCBI Taxonomy" id="706981"/>
    <lineage>
        <taxon>Eukaryota</taxon>
        <taxon>Fungi</taxon>
        <taxon>Dikarya</taxon>
        <taxon>Ascomycota</taxon>
        <taxon>Pezizomycotina</taxon>
        <taxon>Dothideomycetes</taxon>
        <taxon>Pleosporomycetidae</taxon>
        <taxon>Pleosporales</taxon>
        <taxon>Diademaceae</taxon>
        <taxon>Clathrospora</taxon>
    </lineage>
</organism>
<protein>
    <recommendedName>
        <fullName evidence="1">F-box domain-containing protein</fullName>
    </recommendedName>
</protein>
<proteinExistence type="predicted"/>
<dbReference type="Gene3D" id="1.20.1280.50">
    <property type="match status" value="1"/>
</dbReference>
<accession>A0A6A5T7U7</accession>
<name>A0A6A5T7U7_9PLEO</name>
<dbReference type="PROSITE" id="PS50181">
    <property type="entry name" value="FBOX"/>
    <property type="match status" value="1"/>
</dbReference>
<reference evidence="2" key="1">
    <citation type="journal article" date="2020" name="Stud. Mycol.">
        <title>101 Dothideomycetes genomes: a test case for predicting lifestyles and emergence of pathogens.</title>
        <authorList>
            <person name="Haridas S."/>
            <person name="Albert R."/>
            <person name="Binder M."/>
            <person name="Bloem J."/>
            <person name="Labutti K."/>
            <person name="Salamov A."/>
            <person name="Andreopoulos B."/>
            <person name="Baker S."/>
            <person name="Barry K."/>
            <person name="Bills G."/>
            <person name="Bluhm B."/>
            <person name="Cannon C."/>
            <person name="Castanera R."/>
            <person name="Culley D."/>
            <person name="Daum C."/>
            <person name="Ezra D."/>
            <person name="Gonzalez J."/>
            <person name="Henrissat B."/>
            <person name="Kuo A."/>
            <person name="Liang C."/>
            <person name="Lipzen A."/>
            <person name="Lutzoni F."/>
            <person name="Magnuson J."/>
            <person name="Mondo S."/>
            <person name="Nolan M."/>
            <person name="Ohm R."/>
            <person name="Pangilinan J."/>
            <person name="Park H.-J."/>
            <person name="Ramirez L."/>
            <person name="Alfaro M."/>
            <person name="Sun H."/>
            <person name="Tritt A."/>
            <person name="Yoshinaga Y."/>
            <person name="Zwiers L.-H."/>
            <person name="Turgeon B."/>
            <person name="Goodwin S."/>
            <person name="Spatafora J."/>
            <person name="Crous P."/>
            <person name="Grigoriev I."/>
        </authorList>
    </citation>
    <scope>NUCLEOTIDE SEQUENCE</scope>
    <source>
        <strain evidence="2">CBS 161.51</strain>
    </source>
</reference>